<keyword evidence="15" id="KW-1185">Reference proteome</keyword>
<dbReference type="InterPro" id="IPR003599">
    <property type="entry name" value="Ig_sub"/>
</dbReference>
<feature type="domain" description="Ig-like" evidence="13">
    <location>
        <begin position="157"/>
        <end position="246"/>
    </location>
</feature>
<dbReference type="SMART" id="SM00409">
    <property type="entry name" value="IG"/>
    <property type="match status" value="2"/>
</dbReference>
<protein>
    <recommendedName>
        <fullName evidence="16">Butyrophilin subfamily 1 member A1-like</fullName>
    </recommendedName>
</protein>
<evidence type="ECO:0000256" key="9">
    <source>
        <dbReference type="ARBA" id="ARBA00023319"/>
    </source>
</evidence>
<evidence type="ECO:0000256" key="11">
    <source>
        <dbReference type="SAM" id="SignalP"/>
    </source>
</evidence>
<dbReference type="InterPro" id="IPR001870">
    <property type="entry name" value="B30.2/SPRY"/>
</dbReference>
<dbReference type="InterPro" id="IPR013320">
    <property type="entry name" value="ConA-like_dom_sf"/>
</dbReference>
<evidence type="ECO:0000256" key="10">
    <source>
        <dbReference type="SAM" id="Phobius"/>
    </source>
</evidence>
<dbReference type="SUPFAM" id="SSF48726">
    <property type="entry name" value="Immunoglobulin"/>
    <property type="match status" value="2"/>
</dbReference>
<dbReference type="InterPro" id="IPR007110">
    <property type="entry name" value="Ig-like_dom"/>
</dbReference>
<evidence type="ECO:0000256" key="1">
    <source>
        <dbReference type="ARBA" id="ARBA00004479"/>
    </source>
</evidence>
<dbReference type="GO" id="GO:0050863">
    <property type="term" value="P:regulation of T cell activation"/>
    <property type="evidence" value="ECO:0007669"/>
    <property type="project" value="UniProtKB-ARBA"/>
</dbReference>
<feature type="signal peptide" evidence="11">
    <location>
        <begin position="1"/>
        <end position="32"/>
    </location>
</feature>
<dbReference type="GO" id="GO:0009897">
    <property type="term" value="C:external side of plasma membrane"/>
    <property type="evidence" value="ECO:0007669"/>
    <property type="project" value="TreeGrafter"/>
</dbReference>
<dbReference type="GO" id="GO:0001817">
    <property type="term" value="P:regulation of cytokine production"/>
    <property type="evidence" value="ECO:0007669"/>
    <property type="project" value="TreeGrafter"/>
</dbReference>
<reference evidence="14" key="1">
    <citation type="submission" date="2020-07" db="EMBL/GenBank/DDBJ databases">
        <title>A long reads based de novo assembly of the rainbow trout Arlee double haploid line genome.</title>
        <authorList>
            <person name="Gao G."/>
            <person name="Palti Y."/>
        </authorList>
    </citation>
    <scope>NUCLEOTIDE SEQUENCE [LARGE SCALE GENOMIC DNA]</scope>
</reference>
<dbReference type="Pfam" id="PF07686">
    <property type="entry name" value="V-set"/>
    <property type="match status" value="1"/>
</dbReference>
<dbReference type="InterPro" id="IPR050504">
    <property type="entry name" value="IgSF_BTN/MOG"/>
</dbReference>
<evidence type="ECO:0000256" key="4">
    <source>
        <dbReference type="ARBA" id="ARBA00022729"/>
    </source>
</evidence>
<dbReference type="Gene3D" id="2.60.120.920">
    <property type="match status" value="1"/>
</dbReference>
<evidence type="ECO:0000259" key="12">
    <source>
        <dbReference type="PROSITE" id="PS50188"/>
    </source>
</evidence>
<dbReference type="PANTHER" id="PTHR24100">
    <property type="entry name" value="BUTYROPHILIN"/>
    <property type="match status" value="1"/>
</dbReference>
<dbReference type="PANTHER" id="PTHR24100:SF149">
    <property type="entry name" value="BG-LIKE ANTIGEN 1-RELATED"/>
    <property type="match status" value="1"/>
</dbReference>
<dbReference type="GO" id="GO:1903037">
    <property type="term" value="P:regulation of leukocyte cell-cell adhesion"/>
    <property type="evidence" value="ECO:0007669"/>
    <property type="project" value="UniProtKB-ARBA"/>
</dbReference>
<dbReference type="GO" id="GO:0005102">
    <property type="term" value="F:signaling receptor binding"/>
    <property type="evidence" value="ECO:0007669"/>
    <property type="project" value="TreeGrafter"/>
</dbReference>
<gene>
    <name evidence="14" type="primary">LOC110534368</name>
</gene>
<dbReference type="InterPro" id="IPR053896">
    <property type="entry name" value="BTN3A2-like_Ig-C"/>
</dbReference>
<keyword evidence="9" id="KW-0393">Immunoglobulin domain</keyword>
<keyword evidence="3 10" id="KW-0812">Transmembrane</keyword>
<dbReference type="GO" id="GO:0050852">
    <property type="term" value="P:T cell receptor signaling pathway"/>
    <property type="evidence" value="ECO:0007669"/>
    <property type="project" value="TreeGrafter"/>
</dbReference>
<evidence type="ECO:0000259" key="13">
    <source>
        <dbReference type="PROSITE" id="PS50835"/>
    </source>
</evidence>
<evidence type="ECO:0000256" key="7">
    <source>
        <dbReference type="ARBA" id="ARBA00023157"/>
    </source>
</evidence>
<feature type="transmembrane region" description="Helical" evidence="10">
    <location>
        <begin position="254"/>
        <end position="280"/>
    </location>
</feature>
<feature type="domain" description="B30.2/SPRY" evidence="12">
    <location>
        <begin position="360"/>
        <end position="564"/>
    </location>
</feature>
<comment type="subcellular location">
    <subcellularLocation>
        <location evidence="1">Membrane</location>
        <topology evidence="1">Single-pass type I membrane protein</topology>
    </subcellularLocation>
</comment>
<dbReference type="InterPro" id="IPR003879">
    <property type="entry name" value="Butyrophylin_SPRY"/>
</dbReference>
<evidence type="ECO:0000256" key="5">
    <source>
        <dbReference type="ARBA" id="ARBA00022989"/>
    </source>
</evidence>
<sequence>MLQQLEMEGGIMHSGVWLRLMTLTALTVLMAAQRPEVFTLMVHHGLILTALNSSVSLPCELSPLFNAEPLEVRWYRSGDFDKPALLYRDHKIQETPVDPRYKGRVSLTGGLDRGNVSLTLERVTLADGGEYVCSVSDAQWYEKASVFLTVKVLGGTPVVSVAEARGGGGRVNITCSSEGWSPYPTLTWRNKEGTEIRNGREVLNTPDPQGLVRISSWMLSSPSDTDWLSCTVSLSEEEKKESRILPRAPTEGHWGLGAFITTLIILLLVVSTVIGLFIWIKKTGFVRVSRLKKMANGNDKTESTERSEGITSIFFQDYFVNFYTLYDFLYIWYLTFNRFHLIEETALAGECGTQTAKETTTQRECVPKEWGEVKRFKVDITLDPKPGHPYLQVSTNRKKVYSKTSKEPHVSTAPHVLSEDKFSFGQIYWEVVVRNVGIFNSFREKQSWYVGVATDTATLTTGVVPLTPQNGFWVFTFNKEKGYCVSDDPQMPVSGNESPSVLSDMSADILTTLGVFLDCDRQMLSFYDAESKVHLYSLFNVVSSNTFFAVFSPGLRDTCPLTVK</sequence>
<dbReference type="PRINTS" id="PR01407">
    <property type="entry name" value="BUTYPHLNCDUF"/>
</dbReference>
<dbReference type="Proteomes" id="UP000694395">
    <property type="component" value="Chromosome 10"/>
</dbReference>
<accession>A0A8C7PEW6</accession>
<dbReference type="InterPro" id="IPR043136">
    <property type="entry name" value="B30.2/SPRY_sf"/>
</dbReference>
<dbReference type="InterPro" id="IPR013106">
    <property type="entry name" value="Ig_V-set"/>
</dbReference>
<comment type="similarity">
    <text evidence="2">Belongs to the immunoglobulin superfamily. BTN/MOG family.</text>
</comment>
<dbReference type="Pfam" id="PF22705">
    <property type="entry name" value="C2-set_3"/>
    <property type="match status" value="1"/>
</dbReference>
<dbReference type="Pfam" id="PF00622">
    <property type="entry name" value="SPRY"/>
    <property type="match status" value="1"/>
</dbReference>
<dbReference type="SUPFAM" id="SSF49899">
    <property type="entry name" value="Concanavalin A-like lectins/glucanases"/>
    <property type="match status" value="1"/>
</dbReference>
<keyword evidence="7" id="KW-1015">Disulfide bond</keyword>
<feature type="chain" id="PRO_5035447288" description="Butyrophilin subfamily 1 member A1-like" evidence="11">
    <location>
        <begin position="33"/>
        <end position="564"/>
    </location>
</feature>
<evidence type="ECO:0008006" key="16">
    <source>
        <dbReference type="Google" id="ProtNLM"/>
    </source>
</evidence>
<dbReference type="SMART" id="SM00449">
    <property type="entry name" value="SPRY"/>
    <property type="match status" value="1"/>
</dbReference>
<dbReference type="FunFam" id="2.60.40.10:FF:000142">
    <property type="entry name" value="V-set domain-containing T-cell activation inhibitor 1"/>
    <property type="match status" value="1"/>
</dbReference>
<keyword evidence="4 11" id="KW-0732">Signal</keyword>
<dbReference type="Ensembl" id="ENSOMYT00000023887.2">
    <property type="protein sequence ID" value="ENSOMYP00000021786.2"/>
    <property type="gene ID" value="ENSOMYG00000010441.2"/>
</dbReference>
<dbReference type="InterPro" id="IPR003877">
    <property type="entry name" value="SPRY_dom"/>
</dbReference>
<evidence type="ECO:0000256" key="3">
    <source>
        <dbReference type="ARBA" id="ARBA00022692"/>
    </source>
</evidence>
<evidence type="ECO:0000256" key="6">
    <source>
        <dbReference type="ARBA" id="ARBA00023136"/>
    </source>
</evidence>
<dbReference type="Gene3D" id="2.60.40.10">
    <property type="entry name" value="Immunoglobulins"/>
    <property type="match status" value="2"/>
</dbReference>
<dbReference type="InterPro" id="IPR013783">
    <property type="entry name" value="Ig-like_fold"/>
</dbReference>
<proteinExistence type="inferred from homology"/>
<keyword evidence="5 10" id="KW-1133">Transmembrane helix</keyword>
<reference evidence="14" key="2">
    <citation type="submission" date="2025-08" db="UniProtKB">
        <authorList>
            <consortium name="Ensembl"/>
        </authorList>
    </citation>
    <scope>IDENTIFICATION</scope>
</reference>
<dbReference type="AlphaFoldDB" id="A0A8C7PEW6"/>
<reference evidence="14" key="3">
    <citation type="submission" date="2025-09" db="UniProtKB">
        <authorList>
            <consortium name="Ensembl"/>
        </authorList>
    </citation>
    <scope>IDENTIFICATION</scope>
</reference>
<keyword evidence="8" id="KW-0325">Glycoprotein</keyword>
<dbReference type="PROSITE" id="PS50188">
    <property type="entry name" value="B302_SPRY"/>
    <property type="match status" value="1"/>
</dbReference>
<feature type="domain" description="Ig-like" evidence="13">
    <location>
        <begin position="35"/>
        <end position="149"/>
    </location>
</feature>
<dbReference type="SMART" id="SM00406">
    <property type="entry name" value="IGv"/>
    <property type="match status" value="1"/>
</dbReference>
<evidence type="ECO:0000313" key="14">
    <source>
        <dbReference type="Ensembl" id="ENSOMYP00000021786.2"/>
    </source>
</evidence>
<name>A0A8C7PEW6_ONCMY</name>
<dbReference type="PROSITE" id="PS50835">
    <property type="entry name" value="IG_LIKE"/>
    <property type="match status" value="2"/>
</dbReference>
<evidence type="ECO:0000313" key="15">
    <source>
        <dbReference type="Proteomes" id="UP000694395"/>
    </source>
</evidence>
<evidence type="ECO:0000256" key="2">
    <source>
        <dbReference type="ARBA" id="ARBA00007591"/>
    </source>
</evidence>
<dbReference type="GeneTree" id="ENSGT01120000271914"/>
<organism evidence="14 15">
    <name type="scientific">Oncorhynchus mykiss</name>
    <name type="common">Rainbow trout</name>
    <name type="synonym">Salmo gairdneri</name>
    <dbReference type="NCBI Taxonomy" id="8022"/>
    <lineage>
        <taxon>Eukaryota</taxon>
        <taxon>Metazoa</taxon>
        <taxon>Chordata</taxon>
        <taxon>Craniata</taxon>
        <taxon>Vertebrata</taxon>
        <taxon>Euteleostomi</taxon>
        <taxon>Actinopterygii</taxon>
        <taxon>Neopterygii</taxon>
        <taxon>Teleostei</taxon>
        <taxon>Protacanthopterygii</taxon>
        <taxon>Salmoniformes</taxon>
        <taxon>Salmonidae</taxon>
        <taxon>Salmoninae</taxon>
        <taxon>Oncorhynchus</taxon>
    </lineage>
</organism>
<keyword evidence="6 10" id="KW-0472">Membrane</keyword>
<dbReference type="InterPro" id="IPR036179">
    <property type="entry name" value="Ig-like_dom_sf"/>
</dbReference>
<evidence type="ECO:0000256" key="8">
    <source>
        <dbReference type="ARBA" id="ARBA00023180"/>
    </source>
</evidence>